<gene>
    <name evidence="5" type="ORF">SAMN05444368_0935</name>
</gene>
<evidence type="ECO:0000256" key="1">
    <source>
        <dbReference type="ARBA" id="ARBA00022448"/>
    </source>
</evidence>
<keyword evidence="6" id="KW-1185">Reference proteome</keyword>
<sequence length="361" mass="40220">MNCLEASFSKDLGSFSLRISFELGEEIAALFGPSGAGKSLTLKILAGLDRPKEGRIVLNGRVLYDSASSVFVKACQRRIGLVFQELALFPHMTALENVAYGLKGPNKWKIARQWLDRVKLEGLYDRMPNQLSGGQRQRVALARALAPKPDLLLLDEPFSALDGPMRRALRRELKKLSLESQTPTIYVTHDIEDVCSLASRVFLIRDGKTLASIDVDKLWDPHAQESIWHSLGWGTLIHGKIEEDGGSLYFKWDKGRLKVSCSRHLIGEASVFIHPNHVKLLYPDVPVDPELEANVIEGKIIEKIEINGSVRLYIKGSGIEWHAEYPGDSYLMLEIKEGQSVLFSIAPSKISLLTPCFNSVS</sequence>
<dbReference type="Pfam" id="PF00005">
    <property type="entry name" value="ABC_tran"/>
    <property type="match status" value="1"/>
</dbReference>
<feature type="domain" description="ABC transporter" evidence="4">
    <location>
        <begin position="1"/>
        <end position="231"/>
    </location>
</feature>
<evidence type="ECO:0000256" key="3">
    <source>
        <dbReference type="ARBA" id="ARBA00022840"/>
    </source>
</evidence>
<proteinExistence type="predicted"/>
<dbReference type="EMBL" id="FSQZ01000001">
    <property type="protein sequence ID" value="SIN66587.1"/>
    <property type="molecule type" value="Genomic_DNA"/>
</dbReference>
<evidence type="ECO:0000256" key="2">
    <source>
        <dbReference type="ARBA" id="ARBA00022741"/>
    </source>
</evidence>
<dbReference type="PANTHER" id="PTHR42781">
    <property type="entry name" value="SPERMIDINE/PUTRESCINE IMPORT ATP-BINDING PROTEIN POTA"/>
    <property type="match status" value="1"/>
</dbReference>
<dbReference type="InterPro" id="IPR008995">
    <property type="entry name" value="Mo/tungstate-bd_C_term_dom"/>
</dbReference>
<dbReference type="InterPro" id="IPR050093">
    <property type="entry name" value="ABC_SmlMolc_Importer"/>
</dbReference>
<dbReference type="PROSITE" id="PS50893">
    <property type="entry name" value="ABC_TRANSPORTER_2"/>
    <property type="match status" value="1"/>
</dbReference>
<keyword evidence="3 5" id="KW-0067">ATP-binding</keyword>
<dbReference type="InterPro" id="IPR003439">
    <property type="entry name" value="ABC_transporter-like_ATP-bd"/>
</dbReference>
<dbReference type="SMART" id="SM00382">
    <property type="entry name" value="AAA"/>
    <property type="match status" value="1"/>
</dbReference>
<keyword evidence="2" id="KW-0547">Nucleotide-binding</keyword>
<dbReference type="GO" id="GO:0005524">
    <property type="term" value="F:ATP binding"/>
    <property type="evidence" value="ECO:0007669"/>
    <property type="project" value="UniProtKB-KW"/>
</dbReference>
<dbReference type="Gene3D" id="3.40.50.300">
    <property type="entry name" value="P-loop containing nucleotide triphosphate hydrolases"/>
    <property type="match status" value="1"/>
</dbReference>
<evidence type="ECO:0000259" key="4">
    <source>
        <dbReference type="PROSITE" id="PS50893"/>
    </source>
</evidence>
<evidence type="ECO:0000313" key="5">
    <source>
        <dbReference type="EMBL" id="SIN66587.1"/>
    </source>
</evidence>
<dbReference type="PROSITE" id="PS00211">
    <property type="entry name" value="ABC_TRANSPORTER_1"/>
    <property type="match status" value="1"/>
</dbReference>
<evidence type="ECO:0000313" key="6">
    <source>
        <dbReference type="Proteomes" id="UP000185093"/>
    </source>
</evidence>
<dbReference type="InterPro" id="IPR003593">
    <property type="entry name" value="AAA+_ATPase"/>
</dbReference>
<dbReference type="InterPro" id="IPR017871">
    <property type="entry name" value="ABC_transporter-like_CS"/>
</dbReference>
<name>A0ABY1JCR6_9BACT</name>
<reference evidence="5 6" key="1">
    <citation type="submission" date="2016-11" db="EMBL/GenBank/DDBJ databases">
        <authorList>
            <person name="Varghese N."/>
            <person name="Submissions S."/>
        </authorList>
    </citation>
    <scope>NUCLEOTIDE SEQUENCE [LARGE SCALE GENOMIC DNA]</scope>
    <source>
        <strain evidence="5 6">DSM 20664</strain>
    </source>
</reference>
<dbReference type="Proteomes" id="UP000185093">
    <property type="component" value="Unassembled WGS sequence"/>
</dbReference>
<protein>
    <submittedName>
        <fullName evidence="5">Molybdate transport system ATP-binding protein</fullName>
    </submittedName>
</protein>
<comment type="caution">
    <text evidence="5">The sequence shown here is derived from an EMBL/GenBank/DDBJ whole genome shotgun (WGS) entry which is preliminary data.</text>
</comment>
<keyword evidence="1" id="KW-0813">Transport</keyword>
<dbReference type="InterPro" id="IPR027417">
    <property type="entry name" value="P-loop_NTPase"/>
</dbReference>
<accession>A0ABY1JCR6</accession>
<organism evidence="5 6">
    <name type="scientific">Acetomicrobium flavidum</name>
    <dbReference type="NCBI Taxonomy" id="49896"/>
    <lineage>
        <taxon>Bacteria</taxon>
        <taxon>Thermotogati</taxon>
        <taxon>Synergistota</taxon>
        <taxon>Synergistia</taxon>
        <taxon>Synergistales</taxon>
        <taxon>Acetomicrobiaceae</taxon>
        <taxon>Acetomicrobium</taxon>
    </lineage>
</organism>
<dbReference type="RefSeq" id="WP_074199431.1">
    <property type="nucleotide sequence ID" value="NZ_DAONBL010000015.1"/>
</dbReference>
<dbReference type="SUPFAM" id="SSF52540">
    <property type="entry name" value="P-loop containing nucleoside triphosphate hydrolases"/>
    <property type="match status" value="1"/>
</dbReference>
<dbReference type="SUPFAM" id="SSF50331">
    <property type="entry name" value="MOP-like"/>
    <property type="match status" value="1"/>
</dbReference>
<dbReference type="PANTHER" id="PTHR42781:SF4">
    <property type="entry name" value="SPERMIDINE_PUTRESCINE IMPORT ATP-BINDING PROTEIN POTA"/>
    <property type="match status" value="1"/>
</dbReference>